<dbReference type="EMBL" id="CP096040">
    <property type="protein sequence ID" value="USQ98570.1"/>
    <property type="molecule type" value="Genomic_DNA"/>
</dbReference>
<evidence type="ECO:0000259" key="1">
    <source>
        <dbReference type="Pfam" id="PF08241"/>
    </source>
</evidence>
<evidence type="ECO:0000313" key="2">
    <source>
        <dbReference type="EMBL" id="USQ98570.1"/>
    </source>
</evidence>
<keyword evidence="2" id="KW-0808">Transferase</keyword>
<dbReference type="PANTHER" id="PTHR42912:SF93">
    <property type="entry name" value="N6-ADENOSINE-METHYLTRANSFERASE TMT1A"/>
    <property type="match status" value="1"/>
</dbReference>
<dbReference type="GO" id="GO:0032259">
    <property type="term" value="P:methylation"/>
    <property type="evidence" value="ECO:0007669"/>
    <property type="project" value="UniProtKB-KW"/>
</dbReference>
<dbReference type="InterPro" id="IPR029063">
    <property type="entry name" value="SAM-dependent_MTases_sf"/>
</dbReference>
<dbReference type="Pfam" id="PF08241">
    <property type="entry name" value="Methyltransf_11"/>
    <property type="match status" value="1"/>
</dbReference>
<dbReference type="Gene3D" id="3.40.50.150">
    <property type="entry name" value="Vaccinia Virus protein VP39"/>
    <property type="match status" value="1"/>
</dbReference>
<dbReference type="GO" id="GO:0008168">
    <property type="term" value="F:methyltransferase activity"/>
    <property type="evidence" value="ECO:0007669"/>
    <property type="project" value="UniProtKB-KW"/>
</dbReference>
<keyword evidence="2" id="KW-0489">Methyltransferase</keyword>
<dbReference type="PANTHER" id="PTHR42912">
    <property type="entry name" value="METHYLTRANSFERASE"/>
    <property type="match status" value="1"/>
</dbReference>
<evidence type="ECO:0000313" key="3">
    <source>
        <dbReference type="Proteomes" id="UP001057520"/>
    </source>
</evidence>
<reference evidence="2 3" key="1">
    <citation type="submission" date="2022-04" db="EMBL/GenBank/DDBJ databases">
        <title>Genome sequence of soybean root-associated Caulobacter segnis RL271.</title>
        <authorList>
            <person name="Longley R."/>
            <person name="Bonito G."/>
            <person name="Trigodet F."/>
            <person name="Crosson S."/>
            <person name="Fiebig A."/>
        </authorList>
    </citation>
    <scope>NUCLEOTIDE SEQUENCE [LARGE SCALE GENOMIC DNA]</scope>
    <source>
        <strain evidence="2 3">RL271</strain>
    </source>
</reference>
<accession>A0ABY5A0V4</accession>
<keyword evidence="3" id="KW-1185">Reference proteome</keyword>
<dbReference type="SUPFAM" id="SSF53335">
    <property type="entry name" value="S-adenosyl-L-methionine-dependent methyltransferases"/>
    <property type="match status" value="1"/>
</dbReference>
<organism evidence="2 3">
    <name type="scientific">Caulobacter segnis</name>
    <dbReference type="NCBI Taxonomy" id="88688"/>
    <lineage>
        <taxon>Bacteria</taxon>
        <taxon>Pseudomonadati</taxon>
        <taxon>Pseudomonadota</taxon>
        <taxon>Alphaproteobacteria</taxon>
        <taxon>Caulobacterales</taxon>
        <taxon>Caulobacteraceae</taxon>
        <taxon>Caulobacter</taxon>
    </lineage>
</organism>
<dbReference type="Proteomes" id="UP001057520">
    <property type="component" value="Chromosome"/>
</dbReference>
<sequence length="243" mass="27504">MGGIRKMSDDGWKASAKAWIKDMGETGDYGRQYVLDAPMIERLRRLGGGRALDVGCGEGRFCRILRREGFDPVGLDPTSELLAAARTRDPDGTYVEGRAEALDFADASFDLVVSCLSLIDIEPAGQAIAEMVRVLKPGGTLLVANLTSFSTARAGQGWRRDLLGRRTHFGIDRYLEPRSGWEAWRGIRIVNWHRPLRDYMQWFLGQGLTLTHFDEPEPTGGPEDRADRYRRVPWYLIMEWRKT</sequence>
<dbReference type="InterPro" id="IPR050508">
    <property type="entry name" value="Methyltransf_Superfamily"/>
</dbReference>
<feature type="domain" description="Methyltransferase type 11" evidence="1">
    <location>
        <begin position="52"/>
        <end position="142"/>
    </location>
</feature>
<protein>
    <submittedName>
        <fullName evidence="2">Class I SAM-dependent methyltransferase</fullName>
    </submittedName>
</protein>
<proteinExistence type="predicted"/>
<name>A0ABY5A0V4_9CAUL</name>
<dbReference type="CDD" id="cd02440">
    <property type="entry name" value="AdoMet_MTases"/>
    <property type="match status" value="1"/>
</dbReference>
<dbReference type="InterPro" id="IPR013216">
    <property type="entry name" value="Methyltransf_11"/>
</dbReference>
<gene>
    <name evidence="2" type="ORF">MZV50_13665</name>
</gene>